<dbReference type="PROSITE" id="PS51257">
    <property type="entry name" value="PROKAR_LIPOPROTEIN"/>
    <property type="match status" value="1"/>
</dbReference>
<dbReference type="AlphaFoldDB" id="A0A2I0R1X6"/>
<evidence type="ECO:0000313" key="2">
    <source>
        <dbReference type="Proteomes" id="UP000236654"/>
    </source>
</evidence>
<dbReference type="Proteomes" id="UP000236654">
    <property type="component" value="Unassembled WGS sequence"/>
</dbReference>
<dbReference type="EMBL" id="PJNI01000009">
    <property type="protein sequence ID" value="PKR80584.1"/>
    <property type="molecule type" value="Genomic_DNA"/>
</dbReference>
<dbReference type="RefSeq" id="WP_101334754.1">
    <property type="nucleotide sequence ID" value="NZ_PJNI01000009.1"/>
</dbReference>
<comment type="caution">
    <text evidence="1">The sequence shown here is derived from an EMBL/GenBank/DDBJ whole genome shotgun (WGS) entry which is preliminary data.</text>
</comment>
<reference evidence="1 2" key="1">
    <citation type="submission" date="2017-12" db="EMBL/GenBank/DDBJ databases">
        <title>The draft genome sequence of Brumimicrobium saltpan LHR20.</title>
        <authorList>
            <person name="Do Z.-J."/>
            <person name="Luo H.-R."/>
        </authorList>
    </citation>
    <scope>NUCLEOTIDE SEQUENCE [LARGE SCALE GENOMIC DNA]</scope>
    <source>
        <strain evidence="1 2">LHR20</strain>
    </source>
</reference>
<accession>A0A2I0R1X6</accession>
<protein>
    <recommendedName>
        <fullName evidence="3">Lipoprotein</fullName>
    </recommendedName>
</protein>
<proteinExistence type="predicted"/>
<gene>
    <name evidence="1" type="ORF">CW751_09425</name>
</gene>
<name>A0A2I0R1X6_9FLAO</name>
<organism evidence="1 2">
    <name type="scientific">Brumimicrobium salinarum</name>
    <dbReference type="NCBI Taxonomy" id="2058658"/>
    <lineage>
        <taxon>Bacteria</taxon>
        <taxon>Pseudomonadati</taxon>
        <taxon>Bacteroidota</taxon>
        <taxon>Flavobacteriia</taxon>
        <taxon>Flavobacteriales</taxon>
        <taxon>Crocinitomicaceae</taxon>
        <taxon>Brumimicrobium</taxon>
    </lineage>
</organism>
<sequence length="179" mass="21084">MTLIKYYFLLLVISIACSCNNQKEEDLLQNTNREKLERCDTISFDGLIKIENTEILPVDFLNKYGKEKTSFSLNDTFRIKIEYRPQALNNKNYRFSIKPISKGFVLIKSLSENVFLATINDKDVNNHTNENEVHSVFDVFIESDDICFKVKDRQNQVYFVHKQKLRQKILKFKIDTLSL</sequence>
<keyword evidence="2" id="KW-1185">Reference proteome</keyword>
<evidence type="ECO:0000313" key="1">
    <source>
        <dbReference type="EMBL" id="PKR80584.1"/>
    </source>
</evidence>
<evidence type="ECO:0008006" key="3">
    <source>
        <dbReference type="Google" id="ProtNLM"/>
    </source>
</evidence>